<feature type="signal peptide" evidence="2">
    <location>
        <begin position="1"/>
        <end position="18"/>
    </location>
</feature>
<reference evidence="5" key="1">
    <citation type="journal article" date="2011" name="Proc. Natl. Acad. Sci. U.S.A.">
        <title>Obligate biotrophy features unraveled by the genomic analysis of rust fungi.</title>
        <authorList>
            <person name="Duplessis S."/>
            <person name="Cuomo C.A."/>
            <person name="Lin Y.-C."/>
            <person name="Aerts A."/>
            <person name="Tisserant E."/>
            <person name="Veneault-Fourrey C."/>
            <person name="Joly D.L."/>
            <person name="Hacquard S."/>
            <person name="Amselem J."/>
            <person name="Cantarel B.L."/>
            <person name="Chiu R."/>
            <person name="Coutinho P.M."/>
            <person name="Feau N."/>
            <person name="Field M."/>
            <person name="Frey P."/>
            <person name="Gelhaye E."/>
            <person name="Goldberg J."/>
            <person name="Grabherr M.G."/>
            <person name="Kodira C.D."/>
            <person name="Kohler A."/>
            <person name="Kuees U."/>
            <person name="Lindquist E.A."/>
            <person name="Lucas S.M."/>
            <person name="Mago R."/>
            <person name="Mauceli E."/>
            <person name="Morin E."/>
            <person name="Murat C."/>
            <person name="Pangilinan J.L."/>
            <person name="Park R."/>
            <person name="Pearson M."/>
            <person name="Quesneville H."/>
            <person name="Rouhier N."/>
            <person name="Sakthikumar S."/>
            <person name="Salamov A.A."/>
            <person name="Schmutz J."/>
            <person name="Selles B."/>
            <person name="Shapiro H."/>
            <person name="Tanguay P."/>
            <person name="Tuskan G.A."/>
            <person name="Henrissat B."/>
            <person name="Van de Peer Y."/>
            <person name="Rouze P."/>
            <person name="Ellis J.G."/>
            <person name="Dodds P.N."/>
            <person name="Schein J.E."/>
            <person name="Zhong S."/>
            <person name="Hamelin R.C."/>
            <person name="Grigoriev I.V."/>
            <person name="Szabo L.J."/>
            <person name="Martin F."/>
        </authorList>
    </citation>
    <scope>NUCLEOTIDE SEQUENCE [LARGE SCALE GENOMIC DNA]</scope>
    <source>
        <strain evidence="5">98AG31 / pathotype 3-4-7</strain>
    </source>
</reference>
<keyword evidence="5" id="KW-1185">Reference proteome</keyword>
<dbReference type="STRING" id="747676.F4RXZ8"/>
<keyword evidence="1 2" id="KW-0732">Signal</keyword>
<dbReference type="SUPFAM" id="SSF50685">
    <property type="entry name" value="Barwin-like endoglucanases"/>
    <property type="match status" value="1"/>
</dbReference>
<sequence length="121" mass="13385">MYKSILFILVLILSTCSASFKRSIYAGRATWFDTSVGIGACGQQSSNSEHIVALNSAQYHSGSHCYSKIKIHNKKTGATIVARILDECPTCDWGDLDLTPDTFKAIANLDDGIAEIRWYFM</sequence>
<dbReference type="RefSeq" id="XP_007414134.1">
    <property type="nucleotide sequence ID" value="XM_007414072.1"/>
</dbReference>
<dbReference type="PANTHER" id="PTHR31836:SF28">
    <property type="entry name" value="SRCR DOMAIN-CONTAINING PROTEIN-RELATED"/>
    <property type="match status" value="1"/>
</dbReference>
<dbReference type="InterPro" id="IPR051477">
    <property type="entry name" value="Expansin_CellWall"/>
</dbReference>
<protein>
    <submittedName>
        <fullName evidence="4">Non-catalytic module family EXPN</fullName>
    </submittedName>
</protein>
<dbReference type="KEGG" id="mlr:MELLADRAFT_109896"/>
<proteinExistence type="predicted"/>
<organism evidence="5">
    <name type="scientific">Melampsora larici-populina (strain 98AG31 / pathotype 3-4-7)</name>
    <name type="common">Poplar leaf rust fungus</name>
    <dbReference type="NCBI Taxonomy" id="747676"/>
    <lineage>
        <taxon>Eukaryota</taxon>
        <taxon>Fungi</taxon>
        <taxon>Dikarya</taxon>
        <taxon>Basidiomycota</taxon>
        <taxon>Pucciniomycotina</taxon>
        <taxon>Pucciniomycetes</taxon>
        <taxon>Pucciniales</taxon>
        <taxon>Melampsoraceae</taxon>
        <taxon>Melampsora</taxon>
    </lineage>
</organism>
<dbReference type="Gene3D" id="2.40.40.10">
    <property type="entry name" value="RlpA-like domain"/>
    <property type="match status" value="1"/>
</dbReference>
<evidence type="ECO:0000256" key="1">
    <source>
        <dbReference type="ARBA" id="ARBA00022729"/>
    </source>
</evidence>
<evidence type="ECO:0000259" key="3">
    <source>
        <dbReference type="Pfam" id="PF03330"/>
    </source>
</evidence>
<dbReference type="HOGENOM" id="CLU_047639_6_0_1"/>
<dbReference type="CDD" id="cd22191">
    <property type="entry name" value="DPBB_RlpA_EXP_N-like"/>
    <property type="match status" value="1"/>
</dbReference>
<dbReference type="OrthoDB" id="623670at2759"/>
<dbReference type="InParanoid" id="F4RXZ8"/>
<dbReference type="AlphaFoldDB" id="F4RXZ8"/>
<dbReference type="VEuPathDB" id="FungiDB:MELLADRAFT_109896"/>
<dbReference type="eggNOG" id="ENOG502S6X4">
    <property type="taxonomic scope" value="Eukaryota"/>
</dbReference>
<feature type="chain" id="PRO_5003315601" evidence="2">
    <location>
        <begin position="19"/>
        <end position="121"/>
    </location>
</feature>
<dbReference type="PANTHER" id="PTHR31836">
    <property type="match status" value="1"/>
</dbReference>
<dbReference type="Proteomes" id="UP000001072">
    <property type="component" value="Unassembled WGS sequence"/>
</dbReference>
<accession>F4RXZ8</accession>
<evidence type="ECO:0000256" key="2">
    <source>
        <dbReference type="SAM" id="SignalP"/>
    </source>
</evidence>
<feature type="domain" description="RlpA-like protein double-psi beta-barrel" evidence="3">
    <location>
        <begin position="26"/>
        <end position="117"/>
    </location>
</feature>
<dbReference type="InterPro" id="IPR036908">
    <property type="entry name" value="RlpA-like_sf"/>
</dbReference>
<dbReference type="InterPro" id="IPR009009">
    <property type="entry name" value="RlpA-like_DPBB"/>
</dbReference>
<evidence type="ECO:0000313" key="5">
    <source>
        <dbReference type="Proteomes" id="UP000001072"/>
    </source>
</evidence>
<evidence type="ECO:0000313" key="4">
    <source>
        <dbReference type="EMBL" id="EGG02732.1"/>
    </source>
</evidence>
<dbReference type="GeneID" id="18923904"/>
<gene>
    <name evidence="4" type="ORF">MELLADRAFT_109896</name>
</gene>
<dbReference type="EMBL" id="GL883129">
    <property type="protein sequence ID" value="EGG02732.1"/>
    <property type="molecule type" value="Genomic_DNA"/>
</dbReference>
<name>F4RXZ8_MELLP</name>
<dbReference type="Pfam" id="PF03330">
    <property type="entry name" value="DPBB_1"/>
    <property type="match status" value="1"/>
</dbReference>